<comment type="similarity">
    <text evidence="11">Belongs to the nuclear hormone receptor family.</text>
</comment>
<dbReference type="InterPro" id="IPR001628">
    <property type="entry name" value="Znf_hrmn_rcpt"/>
</dbReference>
<evidence type="ECO:0000256" key="4">
    <source>
        <dbReference type="ARBA" id="ARBA00022843"/>
    </source>
</evidence>
<dbReference type="Gene3D" id="1.10.565.10">
    <property type="entry name" value="Retinoid X Receptor"/>
    <property type="match status" value="1"/>
</dbReference>
<evidence type="ECO:0008006" key="16">
    <source>
        <dbReference type="Google" id="ProtNLM"/>
    </source>
</evidence>
<dbReference type="GO" id="GO:0004879">
    <property type="term" value="F:nuclear receptor activity"/>
    <property type="evidence" value="ECO:0007669"/>
    <property type="project" value="InterPro"/>
</dbReference>
<dbReference type="EMBL" id="BEZZ01000941">
    <property type="protein sequence ID" value="GCC37107.1"/>
    <property type="molecule type" value="Genomic_DNA"/>
</dbReference>
<keyword evidence="2 11" id="KW-0863">Zinc-finger</keyword>
<dbReference type="FunFam" id="3.30.50.10:FF:000021">
    <property type="entry name" value="bile acid receptor isoform X2"/>
    <property type="match status" value="1"/>
</dbReference>
<dbReference type="CDD" id="cd06962">
    <property type="entry name" value="NR_DBD_FXR"/>
    <property type="match status" value="1"/>
</dbReference>
<feature type="domain" description="NR LBD" evidence="13">
    <location>
        <begin position="337"/>
        <end position="598"/>
    </location>
</feature>
<dbReference type="AlphaFoldDB" id="A0A401T3E3"/>
<dbReference type="GO" id="GO:0030154">
    <property type="term" value="P:cell differentiation"/>
    <property type="evidence" value="ECO:0007669"/>
    <property type="project" value="TreeGrafter"/>
</dbReference>
<evidence type="ECO:0000313" key="15">
    <source>
        <dbReference type="Proteomes" id="UP000287033"/>
    </source>
</evidence>
<dbReference type="SUPFAM" id="SSF48508">
    <property type="entry name" value="Nuclear receptor ligand-binding domain"/>
    <property type="match status" value="1"/>
</dbReference>
<dbReference type="GO" id="GO:0090575">
    <property type="term" value="C:RNA polymerase II transcription regulator complex"/>
    <property type="evidence" value="ECO:0007669"/>
    <property type="project" value="TreeGrafter"/>
</dbReference>
<dbReference type="InterPro" id="IPR035500">
    <property type="entry name" value="NHR-like_dom_sf"/>
</dbReference>
<evidence type="ECO:0000256" key="1">
    <source>
        <dbReference type="ARBA" id="ARBA00022723"/>
    </source>
</evidence>
<keyword evidence="1 11" id="KW-0479">Metal-binding</keyword>
<dbReference type="Pfam" id="PF00104">
    <property type="entry name" value="Hormone_recep"/>
    <property type="match status" value="1"/>
</dbReference>
<dbReference type="SUPFAM" id="SSF57716">
    <property type="entry name" value="Glucocorticoid receptor-like (DNA-binding domain)"/>
    <property type="match status" value="1"/>
</dbReference>
<dbReference type="GO" id="GO:0006629">
    <property type="term" value="P:lipid metabolic process"/>
    <property type="evidence" value="ECO:0007669"/>
    <property type="project" value="InterPro"/>
</dbReference>
<dbReference type="OrthoDB" id="5837785at2759"/>
<dbReference type="PRINTS" id="PR00047">
    <property type="entry name" value="STROIDFINGER"/>
</dbReference>
<reference evidence="14 15" key="1">
    <citation type="journal article" date="2018" name="Nat. Ecol. Evol.">
        <title>Shark genomes provide insights into elasmobranch evolution and the origin of vertebrates.</title>
        <authorList>
            <person name="Hara Y"/>
            <person name="Yamaguchi K"/>
            <person name="Onimaru K"/>
            <person name="Kadota M"/>
            <person name="Koyanagi M"/>
            <person name="Keeley SD"/>
            <person name="Tatsumi K"/>
            <person name="Tanaka K"/>
            <person name="Motone F"/>
            <person name="Kageyama Y"/>
            <person name="Nozu R"/>
            <person name="Adachi N"/>
            <person name="Nishimura O"/>
            <person name="Nakagawa R"/>
            <person name="Tanegashima C"/>
            <person name="Kiyatake I"/>
            <person name="Matsumoto R"/>
            <person name="Murakumo K"/>
            <person name="Nishida K"/>
            <person name="Terakita A"/>
            <person name="Kuratani S"/>
            <person name="Sato K"/>
            <person name="Hyodo S Kuraku.S."/>
        </authorList>
    </citation>
    <scope>NUCLEOTIDE SEQUENCE [LARGE SCALE GENOMIC DNA]</scope>
</reference>
<dbReference type="GO" id="GO:0000122">
    <property type="term" value="P:negative regulation of transcription by RNA polymerase II"/>
    <property type="evidence" value="ECO:0007669"/>
    <property type="project" value="TreeGrafter"/>
</dbReference>
<evidence type="ECO:0000259" key="13">
    <source>
        <dbReference type="PROSITE" id="PS51843"/>
    </source>
</evidence>
<dbReference type="InterPro" id="IPR013088">
    <property type="entry name" value="Znf_NHR/GATA"/>
</dbReference>
<dbReference type="PROSITE" id="PS51843">
    <property type="entry name" value="NR_LBD"/>
    <property type="match status" value="1"/>
</dbReference>
<comment type="subcellular location">
    <subcellularLocation>
        <location evidence="11">Nucleus</location>
    </subcellularLocation>
</comment>
<evidence type="ECO:0000256" key="5">
    <source>
        <dbReference type="ARBA" id="ARBA00023015"/>
    </source>
</evidence>
<dbReference type="GO" id="GO:0045944">
    <property type="term" value="P:positive regulation of transcription by RNA polymerase II"/>
    <property type="evidence" value="ECO:0007669"/>
    <property type="project" value="TreeGrafter"/>
</dbReference>
<dbReference type="PRINTS" id="PR00398">
    <property type="entry name" value="STRDHORMONER"/>
</dbReference>
<evidence type="ECO:0000313" key="14">
    <source>
        <dbReference type="EMBL" id="GCC37107.1"/>
    </source>
</evidence>
<dbReference type="SMART" id="SM00430">
    <property type="entry name" value="HOLI"/>
    <property type="match status" value="1"/>
</dbReference>
<name>A0A401T3E3_CHIPU</name>
<dbReference type="GO" id="GO:0000978">
    <property type="term" value="F:RNA polymerase II cis-regulatory region sequence-specific DNA binding"/>
    <property type="evidence" value="ECO:0007669"/>
    <property type="project" value="TreeGrafter"/>
</dbReference>
<keyword evidence="5 11" id="KW-0805">Transcription regulation</keyword>
<organism evidence="14 15">
    <name type="scientific">Chiloscyllium punctatum</name>
    <name type="common">Brownbanded bambooshark</name>
    <name type="synonym">Hemiscyllium punctatum</name>
    <dbReference type="NCBI Taxonomy" id="137246"/>
    <lineage>
        <taxon>Eukaryota</taxon>
        <taxon>Metazoa</taxon>
        <taxon>Chordata</taxon>
        <taxon>Craniata</taxon>
        <taxon>Vertebrata</taxon>
        <taxon>Chondrichthyes</taxon>
        <taxon>Elasmobranchii</taxon>
        <taxon>Galeomorphii</taxon>
        <taxon>Galeoidea</taxon>
        <taxon>Orectolobiformes</taxon>
        <taxon>Hemiscylliidae</taxon>
        <taxon>Chiloscyllium</taxon>
    </lineage>
</organism>
<evidence type="ECO:0000256" key="2">
    <source>
        <dbReference type="ARBA" id="ARBA00022771"/>
    </source>
</evidence>
<dbReference type="InterPro" id="IPR050234">
    <property type="entry name" value="Nuclear_hormone_rcpt_NR1"/>
</dbReference>
<dbReference type="Gene3D" id="3.30.50.10">
    <property type="entry name" value="Erythroid Transcription Factor GATA-1, subunit A"/>
    <property type="match status" value="1"/>
</dbReference>
<evidence type="ECO:0000256" key="6">
    <source>
        <dbReference type="ARBA" id="ARBA00023125"/>
    </source>
</evidence>
<feature type="domain" description="Nuclear receptor" evidence="12">
    <location>
        <begin position="209"/>
        <end position="284"/>
    </location>
</feature>
<evidence type="ECO:0000256" key="3">
    <source>
        <dbReference type="ARBA" id="ARBA00022833"/>
    </source>
</evidence>
<dbReference type="InterPro" id="IPR000536">
    <property type="entry name" value="Nucl_hrmn_rcpt_lig-bd"/>
</dbReference>
<dbReference type="PROSITE" id="PS51030">
    <property type="entry name" value="NUCLEAR_REC_DBD_2"/>
    <property type="match status" value="1"/>
</dbReference>
<comment type="caution">
    <text evidence="14">The sequence shown here is derived from an EMBL/GenBank/DDBJ whole genome shotgun (WGS) entry which is preliminary data.</text>
</comment>
<dbReference type="PRINTS" id="PR02034">
    <property type="entry name" value="LIVERXRECPTR"/>
</dbReference>
<evidence type="ECO:0000259" key="12">
    <source>
        <dbReference type="PROSITE" id="PS51030"/>
    </source>
</evidence>
<protein>
    <recommendedName>
        <fullName evidence="16">Ecdysteroid receptor</fullName>
    </recommendedName>
</protein>
<keyword evidence="10 11" id="KW-0539">Nucleus</keyword>
<evidence type="ECO:0000256" key="9">
    <source>
        <dbReference type="ARBA" id="ARBA00023170"/>
    </source>
</evidence>
<dbReference type="SMART" id="SM00399">
    <property type="entry name" value="ZnF_C4"/>
    <property type="match status" value="1"/>
</dbReference>
<keyword evidence="4" id="KW-0832">Ubl conjugation</keyword>
<gene>
    <name evidence="14" type="ORF">chiPu_0015608</name>
</gene>
<keyword evidence="9 11" id="KW-0675">Receptor</keyword>
<dbReference type="GO" id="GO:0050728">
    <property type="term" value="P:negative regulation of inflammatory response"/>
    <property type="evidence" value="ECO:0007669"/>
    <property type="project" value="TreeGrafter"/>
</dbReference>
<dbReference type="InterPro" id="IPR001723">
    <property type="entry name" value="Nuclear_hrmn_rcpt"/>
</dbReference>
<dbReference type="PANTHER" id="PTHR24082:SF313">
    <property type="entry name" value="NUCLEAR RECEPTOR SUBFAMILY 1, GROUP H, MEMBER 5"/>
    <property type="match status" value="1"/>
</dbReference>
<keyword evidence="7" id="KW-0010">Activator</keyword>
<dbReference type="Proteomes" id="UP000287033">
    <property type="component" value="Unassembled WGS sequence"/>
</dbReference>
<evidence type="ECO:0000256" key="8">
    <source>
        <dbReference type="ARBA" id="ARBA00023163"/>
    </source>
</evidence>
<proteinExistence type="inferred from homology"/>
<evidence type="ECO:0000256" key="10">
    <source>
        <dbReference type="ARBA" id="ARBA00023242"/>
    </source>
</evidence>
<dbReference type="GO" id="GO:0008270">
    <property type="term" value="F:zinc ion binding"/>
    <property type="evidence" value="ECO:0007669"/>
    <property type="project" value="UniProtKB-KW"/>
</dbReference>
<evidence type="ECO:0000256" key="11">
    <source>
        <dbReference type="RuleBase" id="RU004334"/>
    </source>
</evidence>
<keyword evidence="8 11" id="KW-0804">Transcription</keyword>
<evidence type="ECO:0000256" key="7">
    <source>
        <dbReference type="ARBA" id="ARBA00023159"/>
    </source>
</evidence>
<accession>A0A401T3E3</accession>
<keyword evidence="15" id="KW-1185">Reference proteome</keyword>
<dbReference type="PROSITE" id="PS00031">
    <property type="entry name" value="NUCLEAR_REC_DBD_1"/>
    <property type="match status" value="1"/>
</dbReference>
<dbReference type="PANTHER" id="PTHR24082">
    <property type="entry name" value="NUCLEAR HORMONE RECEPTOR"/>
    <property type="match status" value="1"/>
</dbReference>
<dbReference type="InterPro" id="IPR023257">
    <property type="entry name" value="Liver_X_rcpt"/>
</dbReference>
<sequence>MNRDCPFSDPGGGCLDFSDAQRSLNPHVITQPEETPCASPNTALENKKVPPLLISYYCVPLTHSPFQGICFKTQTINGTRMKHWTGSEANMAAHNHLALSDGYCLAEPPQLYEVLTDQISYPLQDPDLQMTPYNQYPSMQFSPMAAPQPQTHYSAHNYYPQYSAEGHYSPNSYELNKTQFLGPSDADTGIPAMKRPRLNHSSLRIKGEEELCVVCGDKASGYHYNALTCEGCKGFFRRSITKNAVYKCKTGGNCEMDMYMRRKCQECRLKKCKAVGMLAECLLTEIQCKSKRLRKNTKQVMDLLCNIKMEEEGVDSKQVSSTTKAGKIQERVEFTPEQQQLLDYIVEAHHKYRIPQEAARKFLLELSNPVENLLRLTENAPLHVEVLVEFTKRLPGFQTLDHEDQIALLKGSTVEVMFLRSAQLYNQRFTQISHQFIQDTDHYSTFSGCCHNQCFEEHVPAVMMEQSHLDEVSIIVPNCALGTTEEFITPMFDFYRSMGEMNVTDTEYALLSATTILFSDRPYVKNKLHVEKLQEPLLEILYKYSKIHHPESPQRFARLLGRLTQLRTLNHNHSEVLMSWKTKDQKLTPLLCEIWDVQ</sequence>
<keyword evidence="3 11" id="KW-0862">Zinc</keyword>
<dbReference type="STRING" id="137246.A0A401T3E3"/>
<keyword evidence="6 11" id="KW-0238">DNA-binding</keyword>
<dbReference type="Pfam" id="PF00105">
    <property type="entry name" value="zf-C4"/>
    <property type="match status" value="1"/>
</dbReference>
<dbReference type="OMA" id="HCKNGGH"/>